<proteinExistence type="predicted"/>
<keyword evidence="1" id="KW-0472">Membrane</keyword>
<dbReference type="EnsemblPlants" id="OBART10G17110.1">
    <property type="protein sequence ID" value="OBART10G17110.1"/>
    <property type="gene ID" value="OBART10G17110"/>
</dbReference>
<dbReference type="HOGENOM" id="CLU_2743982_0_0_1"/>
<evidence type="ECO:0000313" key="3">
    <source>
        <dbReference type="Proteomes" id="UP000026960"/>
    </source>
</evidence>
<dbReference type="AlphaFoldDB" id="A0A0D3HG38"/>
<accession>A0A0D3HG38</accession>
<reference evidence="2" key="2">
    <citation type="submission" date="2015-03" db="UniProtKB">
        <authorList>
            <consortium name="EnsemblPlants"/>
        </authorList>
    </citation>
    <scope>IDENTIFICATION</scope>
</reference>
<organism evidence="2">
    <name type="scientific">Oryza barthii</name>
    <dbReference type="NCBI Taxonomy" id="65489"/>
    <lineage>
        <taxon>Eukaryota</taxon>
        <taxon>Viridiplantae</taxon>
        <taxon>Streptophyta</taxon>
        <taxon>Embryophyta</taxon>
        <taxon>Tracheophyta</taxon>
        <taxon>Spermatophyta</taxon>
        <taxon>Magnoliopsida</taxon>
        <taxon>Liliopsida</taxon>
        <taxon>Poales</taxon>
        <taxon>Poaceae</taxon>
        <taxon>BOP clade</taxon>
        <taxon>Oryzoideae</taxon>
        <taxon>Oryzeae</taxon>
        <taxon>Oryzinae</taxon>
        <taxon>Oryza</taxon>
    </lineage>
</organism>
<dbReference type="Proteomes" id="UP000026960">
    <property type="component" value="Chromosome 10"/>
</dbReference>
<name>A0A0D3HG38_9ORYZ</name>
<reference evidence="2" key="1">
    <citation type="journal article" date="2009" name="Rice">
        <title>De Novo Next Generation Sequencing of Plant Genomes.</title>
        <authorList>
            <person name="Rounsley S."/>
            <person name="Marri P.R."/>
            <person name="Yu Y."/>
            <person name="He R."/>
            <person name="Sisneros N."/>
            <person name="Goicoechea J.L."/>
            <person name="Lee S.J."/>
            <person name="Angelova A."/>
            <person name="Kudrna D."/>
            <person name="Luo M."/>
            <person name="Affourtit J."/>
            <person name="Desany B."/>
            <person name="Knight J."/>
            <person name="Niazi F."/>
            <person name="Egholm M."/>
            <person name="Wing R.A."/>
        </authorList>
    </citation>
    <scope>NUCLEOTIDE SEQUENCE [LARGE SCALE GENOMIC DNA]</scope>
    <source>
        <strain evidence="2">cv. IRGC 105608</strain>
    </source>
</reference>
<keyword evidence="3" id="KW-1185">Reference proteome</keyword>
<evidence type="ECO:0000256" key="1">
    <source>
        <dbReference type="SAM" id="Phobius"/>
    </source>
</evidence>
<feature type="transmembrane region" description="Helical" evidence="1">
    <location>
        <begin position="40"/>
        <end position="58"/>
    </location>
</feature>
<protein>
    <submittedName>
        <fullName evidence="2">Uncharacterized protein</fullName>
    </submittedName>
</protein>
<keyword evidence="1" id="KW-1133">Transmembrane helix</keyword>
<sequence length="71" mass="7979">MDAAASRGALCPLHHEAAPRARWHTATRRGGGLRRPRRRVGVGARALVLISIFSWLWGKGGKNHTRMRARW</sequence>
<keyword evidence="1" id="KW-0812">Transmembrane</keyword>
<evidence type="ECO:0000313" key="2">
    <source>
        <dbReference type="EnsemblPlants" id="OBART10G17110.1"/>
    </source>
</evidence>
<dbReference type="Gramene" id="OBART10G17110.1">
    <property type="protein sequence ID" value="OBART10G17110.1"/>
    <property type="gene ID" value="OBART10G17110"/>
</dbReference>
<dbReference type="PaxDb" id="65489-OBART10G17110.1"/>